<keyword evidence="1" id="KW-1133">Transmembrane helix</keyword>
<comment type="caution">
    <text evidence="2">The sequence shown here is derived from an EMBL/GenBank/DDBJ whole genome shotgun (WGS) entry which is preliminary data.</text>
</comment>
<evidence type="ECO:0008006" key="4">
    <source>
        <dbReference type="Google" id="ProtNLM"/>
    </source>
</evidence>
<keyword evidence="1" id="KW-0812">Transmembrane</keyword>
<gene>
    <name evidence="2" type="ORF">GRI42_02510</name>
</gene>
<evidence type="ECO:0000313" key="3">
    <source>
        <dbReference type="Proteomes" id="UP000444185"/>
    </source>
</evidence>
<dbReference type="AlphaFoldDB" id="A0A844XZ46"/>
<keyword evidence="1" id="KW-0472">Membrane</keyword>
<name>A0A844XZ46_9SPHN</name>
<dbReference type="OrthoDB" id="6383392at2"/>
<feature type="transmembrane region" description="Helical" evidence="1">
    <location>
        <begin position="66"/>
        <end position="87"/>
    </location>
</feature>
<organism evidence="2 3">
    <name type="scientific">Qipengyuania gaetbuli</name>
    <dbReference type="NCBI Taxonomy" id="266952"/>
    <lineage>
        <taxon>Bacteria</taxon>
        <taxon>Pseudomonadati</taxon>
        <taxon>Pseudomonadota</taxon>
        <taxon>Alphaproteobacteria</taxon>
        <taxon>Sphingomonadales</taxon>
        <taxon>Erythrobacteraceae</taxon>
        <taxon>Qipengyuania</taxon>
    </lineage>
</organism>
<keyword evidence="3" id="KW-1185">Reference proteome</keyword>
<feature type="transmembrane region" description="Helical" evidence="1">
    <location>
        <begin position="143"/>
        <end position="163"/>
    </location>
</feature>
<dbReference type="EMBL" id="WTYF01000004">
    <property type="protein sequence ID" value="MXO50172.1"/>
    <property type="molecule type" value="Genomic_DNA"/>
</dbReference>
<accession>A0A844XZ46</accession>
<feature type="transmembrane region" description="Helical" evidence="1">
    <location>
        <begin position="7"/>
        <end position="27"/>
    </location>
</feature>
<feature type="transmembrane region" description="Helical" evidence="1">
    <location>
        <begin position="107"/>
        <end position="131"/>
    </location>
</feature>
<evidence type="ECO:0000256" key="1">
    <source>
        <dbReference type="SAM" id="Phobius"/>
    </source>
</evidence>
<dbReference type="Proteomes" id="UP000444185">
    <property type="component" value="Unassembled WGS sequence"/>
</dbReference>
<reference evidence="2 3" key="1">
    <citation type="submission" date="2019-12" db="EMBL/GenBank/DDBJ databases">
        <title>Genomic-based taxomic classification of the family Erythrobacteraceae.</title>
        <authorList>
            <person name="Xu L."/>
        </authorList>
    </citation>
    <scope>NUCLEOTIDE SEQUENCE [LARGE SCALE GENOMIC DNA]</scope>
    <source>
        <strain evidence="2 3">DSM 16225</strain>
    </source>
</reference>
<protein>
    <recommendedName>
        <fullName evidence="4">Thiamine biosynthesis protein ThiC</fullName>
    </recommendedName>
</protein>
<feature type="transmembrane region" description="Helical" evidence="1">
    <location>
        <begin position="39"/>
        <end position="59"/>
    </location>
</feature>
<proteinExistence type="predicted"/>
<evidence type="ECO:0000313" key="2">
    <source>
        <dbReference type="EMBL" id="MXO50172.1"/>
    </source>
</evidence>
<feature type="transmembrane region" description="Helical" evidence="1">
    <location>
        <begin position="169"/>
        <end position="191"/>
    </location>
</feature>
<dbReference type="RefSeq" id="WP_160606614.1">
    <property type="nucleotide sequence ID" value="NZ_WTYF01000004.1"/>
</dbReference>
<sequence>MSEQASIRAVAIALLATVASQIFYITVVSGSENEMLRPLTWFAELIAFLVLATVSFALGMRQPNNAMLWTLVGISGLLNMLQVAMGLSMFAPAMKVSESLPELFEAVLAGAFFLYFLAKFTLGAAAVMLGLSLFGKGGAVAKAVGAICVLSGLAALGLNLVAMASRADWTFLAGGAGTLVAAAFAAALLVGGRGTAAPAQS</sequence>